<proteinExistence type="predicted"/>
<dbReference type="EMBL" id="JACAZI010000008">
    <property type="protein sequence ID" value="KAF7354268.1"/>
    <property type="molecule type" value="Genomic_DNA"/>
</dbReference>
<dbReference type="InterPro" id="IPR011333">
    <property type="entry name" value="SKP1/BTB/POZ_sf"/>
</dbReference>
<comment type="caution">
    <text evidence="1">The sequence shown here is derived from an EMBL/GenBank/DDBJ whole genome shotgun (WGS) entry which is preliminary data.</text>
</comment>
<evidence type="ECO:0000313" key="1">
    <source>
        <dbReference type="EMBL" id="KAF7354268.1"/>
    </source>
</evidence>
<dbReference type="Proteomes" id="UP000620124">
    <property type="component" value="Unassembled WGS sequence"/>
</dbReference>
<evidence type="ECO:0000313" key="2">
    <source>
        <dbReference type="Proteomes" id="UP000620124"/>
    </source>
</evidence>
<dbReference type="CDD" id="cd18186">
    <property type="entry name" value="BTB_POZ_ZBTB_KLHL-like"/>
    <property type="match status" value="1"/>
</dbReference>
<evidence type="ECO:0008006" key="3">
    <source>
        <dbReference type="Google" id="ProtNLM"/>
    </source>
</evidence>
<dbReference type="OrthoDB" id="3893071at2759"/>
<gene>
    <name evidence="1" type="ORF">MVEN_01114800</name>
</gene>
<reference evidence="1" key="1">
    <citation type="submission" date="2020-05" db="EMBL/GenBank/DDBJ databases">
        <title>Mycena genomes resolve the evolution of fungal bioluminescence.</title>
        <authorList>
            <person name="Tsai I.J."/>
        </authorList>
    </citation>
    <scope>NUCLEOTIDE SEQUENCE</scope>
    <source>
        <strain evidence="1">CCC161011</strain>
    </source>
</reference>
<name>A0A8H7D0J7_9AGAR</name>
<protein>
    <recommendedName>
        <fullName evidence="3">BTB domain-containing protein</fullName>
    </recommendedName>
</protein>
<organism evidence="1 2">
    <name type="scientific">Mycena venus</name>
    <dbReference type="NCBI Taxonomy" id="2733690"/>
    <lineage>
        <taxon>Eukaryota</taxon>
        <taxon>Fungi</taxon>
        <taxon>Dikarya</taxon>
        <taxon>Basidiomycota</taxon>
        <taxon>Agaricomycotina</taxon>
        <taxon>Agaricomycetes</taxon>
        <taxon>Agaricomycetidae</taxon>
        <taxon>Agaricales</taxon>
        <taxon>Marasmiineae</taxon>
        <taxon>Mycenaceae</taxon>
        <taxon>Mycena</taxon>
    </lineage>
</organism>
<dbReference type="AlphaFoldDB" id="A0A8H7D0J7"/>
<keyword evidence="2" id="KW-1185">Reference proteome</keyword>
<accession>A0A8H7D0J7</accession>
<dbReference type="Gene3D" id="3.30.710.10">
    <property type="entry name" value="Potassium Channel Kv1.1, Chain A"/>
    <property type="match status" value="1"/>
</dbReference>
<sequence length="306" mass="33964">MSRPSTRGSSPFQSPVLRHRVGAFRAHDHGKERSKPQHSRHHHQIWCSKHRHSFPSAITTFAGMDAAGGIQGQDFPADTIRVEDLWFPDHGLVLQAGNRLFRVSGGLLAARSSVFRDMLSMPQPDSQPLIEGCPVVTLHDPPADAEYFLKAVFDSGFFERPPAPSTFHIVAGVLRLSTKYDVEYLQHRALLHLSAALPRSLAEYDSRILASPFGARNSEFSLLILVYDLGIAWATPTAMYFASCFPVKAIIDGISFDGSQIHLPPSLQRTLLIGRSTLAIAQNNDIFRCLRSLPLRRLSFARSLSD</sequence>